<feature type="region of interest" description="Disordered" evidence="1">
    <location>
        <begin position="1"/>
        <end position="67"/>
    </location>
</feature>
<keyword evidence="3" id="KW-1185">Reference proteome</keyword>
<gene>
    <name evidence="2" type="ORF">BCR44DRAFT_38118</name>
</gene>
<evidence type="ECO:0000313" key="2">
    <source>
        <dbReference type="EMBL" id="ORZ41290.1"/>
    </source>
</evidence>
<sequence>MPQHKTPQGSTRAPGNSRSKGPTKEQRQARQLATQSLATSKSSSASAPAGTPQVDGSGTESESTGVVPLPANLADHQALLDLLAAAFHDEIYDQAFHTRLQHIKSLFFERKFLDIFSGEPALLPTYSARYIPYRTLAYLDLIRDVPVLHKALAAGGGPSESPTVIAVGGGAGSELAAFGFHHLTGPPTSDDTVPSNLHLMTLDIGDFTPVLTRIHAALVSSSTSPASASPTLSHSFHLCDVLSPTWPPPDHLASLQSATLVTLMFTLNELFAQGSKTGGLGFITKLTRSMRPGSLLLLADSAGSFSDIVIGSRPYKITVLLDRLPGLKRVAGEDARWWRCDEKTIKYPVKVENMRFFWRVYEKV</sequence>
<dbReference type="Pfam" id="PF11312">
    <property type="entry name" value="Methyltransf_34"/>
    <property type="match status" value="1"/>
</dbReference>
<dbReference type="Proteomes" id="UP000193411">
    <property type="component" value="Unassembled WGS sequence"/>
</dbReference>
<organism evidence="2 3">
    <name type="scientific">Catenaria anguillulae PL171</name>
    <dbReference type="NCBI Taxonomy" id="765915"/>
    <lineage>
        <taxon>Eukaryota</taxon>
        <taxon>Fungi</taxon>
        <taxon>Fungi incertae sedis</taxon>
        <taxon>Blastocladiomycota</taxon>
        <taxon>Blastocladiomycetes</taxon>
        <taxon>Blastocladiales</taxon>
        <taxon>Catenariaceae</taxon>
        <taxon>Catenaria</taxon>
    </lineage>
</organism>
<comment type="caution">
    <text evidence="2">The sequence shown here is derived from an EMBL/GenBank/DDBJ whole genome shotgun (WGS) entry which is preliminary data.</text>
</comment>
<accession>A0A1Y2I343</accession>
<reference evidence="2 3" key="1">
    <citation type="submission" date="2016-07" db="EMBL/GenBank/DDBJ databases">
        <title>Pervasive Adenine N6-methylation of Active Genes in Fungi.</title>
        <authorList>
            <consortium name="DOE Joint Genome Institute"/>
            <person name="Mondo S.J."/>
            <person name="Dannebaum R.O."/>
            <person name="Kuo R.C."/>
            <person name="Labutti K."/>
            <person name="Haridas S."/>
            <person name="Kuo A."/>
            <person name="Salamov A."/>
            <person name="Ahrendt S.R."/>
            <person name="Lipzen A."/>
            <person name="Sullivan W."/>
            <person name="Andreopoulos W.B."/>
            <person name="Clum A."/>
            <person name="Lindquist E."/>
            <person name="Daum C."/>
            <person name="Ramamoorthy G.K."/>
            <person name="Gryganskyi A."/>
            <person name="Culley D."/>
            <person name="Magnuson J.K."/>
            <person name="James T.Y."/>
            <person name="O'Malley M.A."/>
            <person name="Stajich J.E."/>
            <person name="Spatafora J.W."/>
            <person name="Visel A."/>
            <person name="Grigoriev I.V."/>
        </authorList>
    </citation>
    <scope>NUCLEOTIDE SEQUENCE [LARGE SCALE GENOMIC DNA]</scope>
    <source>
        <strain evidence="2 3">PL171</strain>
    </source>
</reference>
<dbReference type="OrthoDB" id="6419443at2759"/>
<feature type="compositionally biased region" description="Polar residues" evidence="1">
    <location>
        <begin position="54"/>
        <end position="64"/>
    </location>
</feature>
<evidence type="ECO:0000313" key="3">
    <source>
        <dbReference type="Proteomes" id="UP000193411"/>
    </source>
</evidence>
<evidence type="ECO:0000256" key="1">
    <source>
        <dbReference type="SAM" id="MobiDB-lite"/>
    </source>
</evidence>
<dbReference type="STRING" id="765915.A0A1Y2I343"/>
<feature type="compositionally biased region" description="Low complexity" evidence="1">
    <location>
        <begin position="33"/>
        <end position="51"/>
    </location>
</feature>
<protein>
    <recommendedName>
        <fullName evidence="4">25S rRNA (Uridine(2843)-N(3))-methyltransferase</fullName>
    </recommendedName>
</protein>
<proteinExistence type="predicted"/>
<feature type="compositionally biased region" description="Polar residues" evidence="1">
    <location>
        <begin position="1"/>
        <end position="20"/>
    </location>
</feature>
<dbReference type="EMBL" id="MCFL01000001">
    <property type="protein sequence ID" value="ORZ41290.1"/>
    <property type="molecule type" value="Genomic_DNA"/>
</dbReference>
<evidence type="ECO:0008006" key="4">
    <source>
        <dbReference type="Google" id="ProtNLM"/>
    </source>
</evidence>
<name>A0A1Y2I343_9FUNG</name>
<dbReference type="InterPro" id="IPR021463">
    <property type="entry name" value="Methyltransf_34"/>
</dbReference>
<dbReference type="AlphaFoldDB" id="A0A1Y2I343"/>